<keyword evidence="1" id="KW-0812">Transmembrane</keyword>
<accession>A0ABU0PE42</accession>
<feature type="transmembrane region" description="Helical" evidence="1">
    <location>
        <begin position="37"/>
        <end position="63"/>
    </location>
</feature>
<gene>
    <name evidence="2" type="ORF">QFZ46_003760</name>
</gene>
<keyword evidence="3" id="KW-1185">Reference proteome</keyword>
<organism evidence="2 3">
    <name type="scientific">Microbacterium murale</name>
    <dbReference type="NCBI Taxonomy" id="1081040"/>
    <lineage>
        <taxon>Bacteria</taxon>
        <taxon>Bacillati</taxon>
        <taxon>Actinomycetota</taxon>
        <taxon>Actinomycetes</taxon>
        <taxon>Micrococcales</taxon>
        <taxon>Microbacteriaceae</taxon>
        <taxon>Microbacterium</taxon>
    </lineage>
</organism>
<sequence>MVVWAGDYSLLMKPDELWLAQDGNFAQVRVKGPVARFASYVGGVIELLIGPALMITLAVVGAFELPTLIGGVAIIIVVGGLGLATIVSTARMQRRVRRLEMHGRPATAEVQDPRSVSLGEETGVEVTLRISGPGVPAFEATHRGSDSAIERLGRSFPVIVDPSDGAYMIVR</sequence>
<dbReference type="Proteomes" id="UP001239085">
    <property type="component" value="Unassembled WGS sequence"/>
</dbReference>
<evidence type="ECO:0000256" key="1">
    <source>
        <dbReference type="SAM" id="Phobius"/>
    </source>
</evidence>
<evidence type="ECO:0000313" key="2">
    <source>
        <dbReference type="EMBL" id="MDQ0645600.1"/>
    </source>
</evidence>
<comment type="caution">
    <text evidence="2">The sequence shown here is derived from an EMBL/GenBank/DDBJ whole genome shotgun (WGS) entry which is preliminary data.</text>
</comment>
<protein>
    <submittedName>
        <fullName evidence="2">Uncharacterized protein</fullName>
    </submittedName>
</protein>
<keyword evidence="1" id="KW-0472">Membrane</keyword>
<dbReference type="EMBL" id="JAUSXK010000001">
    <property type="protein sequence ID" value="MDQ0645600.1"/>
    <property type="molecule type" value="Genomic_DNA"/>
</dbReference>
<keyword evidence="1" id="KW-1133">Transmembrane helix</keyword>
<name>A0ABU0PE42_9MICO</name>
<evidence type="ECO:0000313" key="3">
    <source>
        <dbReference type="Proteomes" id="UP001239085"/>
    </source>
</evidence>
<proteinExistence type="predicted"/>
<reference evidence="2 3" key="1">
    <citation type="submission" date="2023-07" db="EMBL/GenBank/DDBJ databases">
        <title>Comparative genomics of wheat-associated soil bacteria to identify genetic determinants of phenazine resistance.</title>
        <authorList>
            <person name="Mouncey N."/>
        </authorList>
    </citation>
    <scope>NUCLEOTIDE SEQUENCE [LARGE SCALE GENOMIC DNA]</scope>
    <source>
        <strain evidence="2 3">W2I7</strain>
    </source>
</reference>
<feature type="transmembrane region" description="Helical" evidence="1">
    <location>
        <begin position="69"/>
        <end position="90"/>
    </location>
</feature>